<feature type="region of interest" description="Disordered" evidence="1">
    <location>
        <begin position="146"/>
        <end position="221"/>
    </location>
</feature>
<accession>A0A0V0QCK8</accession>
<dbReference type="Proteomes" id="UP000054937">
    <property type="component" value="Unassembled WGS sequence"/>
</dbReference>
<evidence type="ECO:0000313" key="2">
    <source>
        <dbReference type="EMBL" id="KRW99796.1"/>
    </source>
</evidence>
<feature type="region of interest" description="Disordered" evidence="1">
    <location>
        <begin position="67"/>
        <end position="98"/>
    </location>
</feature>
<dbReference type="OrthoDB" id="17798at2759"/>
<feature type="compositionally biased region" description="Basic residues" evidence="1">
    <location>
        <begin position="80"/>
        <end position="92"/>
    </location>
</feature>
<evidence type="ECO:0000256" key="1">
    <source>
        <dbReference type="SAM" id="MobiDB-lite"/>
    </source>
</evidence>
<feature type="compositionally biased region" description="Polar residues" evidence="1">
    <location>
        <begin position="206"/>
        <end position="216"/>
    </location>
</feature>
<proteinExistence type="predicted"/>
<gene>
    <name evidence="2" type="ORF">PPERSA_07873</name>
</gene>
<name>A0A0V0QCK8_PSEPJ</name>
<dbReference type="EMBL" id="LDAU01000204">
    <property type="protein sequence ID" value="KRW99796.1"/>
    <property type="molecule type" value="Genomic_DNA"/>
</dbReference>
<evidence type="ECO:0000313" key="3">
    <source>
        <dbReference type="Proteomes" id="UP000054937"/>
    </source>
</evidence>
<feature type="compositionally biased region" description="Low complexity" evidence="1">
    <location>
        <begin position="155"/>
        <end position="165"/>
    </location>
</feature>
<dbReference type="InParanoid" id="A0A0V0QCK8"/>
<feature type="compositionally biased region" description="Basic residues" evidence="1">
    <location>
        <begin position="182"/>
        <end position="196"/>
    </location>
</feature>
<organism evidence="2 3">
    <name type="scientific">Pseudocohnilembus persalinus</name>
    <name type="common">Ciliate</name>
    <dbReference type="NCBI Taxonomy" id="266149"/>
    <lineage>
        <taxon>Eukaryota</taxon>
        <taxon>Sar</taxon>
        <taxon>Alveolata</taxon>
        <taxon>Ciliophora</taxon>
        <taxon>Intramacronucleata</taxon>
        <taxon>Oligohymenophorea</taxon>
        <taxon>Scuticociliatia</taxon>
        <taxon>Philasterida</taxon>
        <taxon>Pseudocohnilembidae</taxon>
        <taxon>Pseudocohnilembus</taxon>
    </lineage>
</organism>
<keyword evidence="3" id="KW-1185">Reference proteome</keyword>
<comment type="caution">
    <text evidence="2">The sequence shown here is derived from an EMBL/GenBank/DDBJ whole genome shotgun (WGS) entry which is preliminary data.</text>
</comment>
<protein>
    <submittedName>
        <fullName evidence="2">Uncharacterized protein</fullName>
    </submittedName>
</protein>
<sequence length="1388" mass="165451">MIFKQKIYNFTELFPNKLITQINSQNNVFMNSTFYKETYTYDENMGIKQNLCKVNLYHKPESVTYQQHSQIGGKGVGKSAARRTGTRTKQTARKSTGFQPELNFLYQKQCLNDDEEENRQEEEEYDDDSCIDLPLQQDKIRKILSEEEFEDNDESSSSSSSSISDSRNRSRSPVYRGGGRGRDRRSNKKKQKKSKRRDFDDDNDEIYNTQLNQESLKQPHRYRPQMKKKILCQGVQNISHSGTNFYNFLEQGAIILENVSLKLDHDKGYLLNLKDEIEKHKINLKKFRYLTLQISDEKDRQILKIYQISSDNKKSQHQLNPLNNFKDQKLIQPYDKNHIYFINREDYPLYIELEFNENKDNILQITNLKEIFDIILQLSQQKKVKNQAIKEFTEWKFLYDWHTFTEEQKFEKLTQYFSHELSFFLALRDPQFFQQKVKNIIKMKTQKQIIDFYLLEDWQQFKKVYDFQIYGFNNIQTFNFFEICLILDFEIRINKDKKNIEQIQFYLDQFNKSHSDHLNLKQQDMQQVWDSIFSYKQLKDKQTKENNVKSKNKEKSVQQYLEQNRGINQIQLQQQQIQQGYKNVNKTKQYMETQYYQNSKPTQNQNLITFNQFWFELANHIIKKNGNIQNFISSKFFDFFLTKNFAQNFKINQILLITILTSLQINSKSDQQEPSLNQIIFEKKYLEKPKKSLQSEKNNNNGNQNNQIIVNQYITNPENDTYTDENNIKQIKTVDQFETFKIYTLNTRLVNASFSNLIVNILLQIPEGAVQLGHNLQTDNIIKELKQLQTFEINIPFYFPETGKFKLYPASAIINNTEKIVGIANEITNIKVEDKIAKNKLTNHKNSKISFEELVYQKEYDIILEKLPKNELSLLNVPKKSLEKFIDYLKNNKAQFEKIKSYLQTIPNLQKQVLKLLLHHKDFKNLIHWFHDETLPKIHYKFYFKYFKLNNSSKPICDNNQYFEFTPLIQKRVMELNFGQNNNNIQKILNQQFRQEYYQFLYYLGEKNNNANLADYLMLVYYLILQENISQAKIIFDQNIKLFFENKQQIDTENEQNLKEFQVQIDYIAAYLDIYYGYPKFEMAFEISQKYLNFTLLNWRNMFISVYNYLMDYKKQSENKIQQLDVYQGQELQKLTNNNLQNYQFQDEHFTYELDSEKSQINLKTKNISELIIKAYNINVELLFSVNPFEISYKEINLKTIRCFKPQYEIKLPIQQQFGNLNEQETAFKIPKDLQNSNILFTLKSNNDTQSVLYSKSSLQVDVHSKMGQILVQNKGKKMEPFPKVYVKVFAKFKQNQSSIFYRDGYTDLNGRFDYAISSVVNDITTIDKFAIFVSKSQQDGCFITIVDPPSTLNQIQQSQNSLLIKRAMNSLGNLQFENENGRKIQKQ</sequence>
<reference evidence="2 3" key="1">
    <citation type="journal article" date="2015" name="Sci. Rep.">
        <title>Genome of the facultative scuticociliatosis pathogen Pseudocohnilembus persalinus provides insight into its virulence through horizontal gene transfer.</title>
        <authorList>
            <person name="Xiong J."/>
            <person name="Wang G."/>
            <person name="Cheng J."/>
            <person name="Tian M."/>
            <person name="Pan X."/>
            <person name="Warren A."/>
            <person name="Jiang C."/>
            <person name="Yuan D."/>
            <person name="Miao W."/>
        </authorList>
    </citation>
    <scope>NUCLEOTIDE SEQUENCE [LARGE SCALE GENOMIC DNA]</scope>
    <source>
        <strain evidence="2">36N120E</strain>
    </source>
</reference>